<sequence>MSYCLLGIFRVNIPLIYGEGARAFVRLQEEIMKREVDLSIFAWPSSAIEKRPGLPLYIPLLAPYPAVFKTCGGLNYDPNLGCGPYTLTNKGLRMENLPVVNASFVGAIFSSAGIEVSKSPFASEEAQLLALLCTYAIGSDPPANCLNNAVVSFGVALKKDSKGVYCRSRWPESLLKVHPNFFHTSMVRTCHLNIWFDSTWYDVTRQDVQRARLCVIRALAHTLGSFSISETCINAPWQYNGKLAFYLNQLEMPDWCYGGIEPPSRPGGLLFSDNGTGERYGELQNLVAEYAEEEEMAYSQTRWSGIYPSAPDRASKTLSGGKVAFASIVHGLEEGERVFFLDISIRDE</sequence>
<name>A0A2J6PI99_9HELO</name>
<dbReference type="PANTHER" id="PTHR10622:SF10">
    <property type="entry name" value="HET DOMAIN-CONTAINING PROTEIN"/>
    <property type="match status" value="1"/>
</dbReference>
<evidence type="ECO:0000313" key="3">
    <source>
        <dbReference type="Proteomes" id="UP000235672"/>
    </source>
</evidence>
<protein>
    <recommendedName>
        <fullName evidence="1">DUF8212 domain-containing protein</fullName>
    </recommendedName>
</protein>
<dbReference type="PANTHER" id="PTHR10622">
    <property type="entry name" value="HET DOMAIN-CONTAINING PROTEIN"/>
    <property type="match status" value="1"/>
</dbReference>
<feature type="domain" description="DUF8212" evidence="1">
    <location>
        <begin position="22"/>
        <end position="46"/>
    </location>
</feature>
<organism evidence="2 3">
    <name type="scientific">Hyaloscypha hepaticicola</name>
    <dbReference type="NCBI Taxonomy" id="2082293"/>
    <lineage>
        <taxon>Eukaryota</taxon>
        <taxon>Fungi</taxon>
        <taxon>Dikarya</taxon>
        <taxon>Ascomycota</taxon>
        <taxon>Pezizomycotina</taxon>
        <taxon>Leotiomycetes</taxon>
        <taxon>Helotiales</taxon>
        <taxon>Hyaloscyphaceae</taxon>
        <taxon>Hyaloscypha</taxon>
    </lineage>
</organism>
<proteinExistence type="predicted"/>
<evidence type="ECO:0000259" key="1">
    <source>
        <dbReference type="Pfam" id="PF26640"/>
    </source>
</evidence>
<gene>
    <name evidence="2" type="ORF">NA56DRAFT_711772</name>
</gene>
<dbReference type="InterPro" id="IPR058525">
    <property type="entry name" value="DUF8212"/>
</dbReference>
<dbReference type="AlphaFoldDB" id="A0A2J6PI99"/>
<dbReference type="STRING" id="1745343.A0A2J6PI99"/>
<dbReference type="Pfam" id="PF26640">
    <property type="entry name" value="DUF8212"/>
    <property type="match status" value="1"/>
</dbReference>
<dbReference type="Proteomes" id="UP000235672">
    <property type="component" value="Unassembled WGS sequence"/>
</dbReference>
<dbReference type="EMBL" id="KZ613528">
    <property type="protein sequence ID" value="PMD13758.1"/>
    <property type="molecule type" value="Genomic_DNA"/>
</dbReference>
<keyword evidence="3" id="KW-1185">Reference proteome</keyword>
<evidence type="ECO:0000313" key="2">
    <source>
        <dbReference type="EMBL" id="PMD13758.1"/>
    </source>
</evidence>
<reference evidence="2 3" key="1">
    <citation type="submission" date="2016-05" db="EMBL/GenBank/DDBJ databases">
        <title>A degradative enzymes factory behind the ericoid mycorrhizal symbiosis.</title>
        <authorList>
            <consortium name="DOE Joint Genome Institute"/>
            <person name="Martino E."/>
            <person name="Morin E."/>
            <person name="Grelet G."/>
            <person name="Kuo A."/>
            <person name="Kohler A."/>
            <person name="Daghino S."/>
            <person name="Barry K."/>
            <person name="Choi C."/>
            <person name="Cichocki N."/>
            <person name="Clum A."/>
            <person name="Copeland A."/>
            <person name="Hainaut M."/>
            <person name="Haridas S."/>
            <person name="Labutti K."/>
            <person name="Lindquist E."/>
            <person name="Lipzen A."/>
            <person name="Khouja H.-R."/>
            <person name="Murat C."/>
            <person name="Ohm R."/>
            <person name="Olson A."/>
            <person name="Spatafora J."/>
            <person name="Veneault-Fourrey C."/>
            <person name="Henrissat B."/>
            <person name="Grigoriev I."/>
            <person name="Martin F."/>
            <person name="Perotto S."/>
        </authorList>
    </citation>
    <scope>NUCLEOTIDE SEQUENCE [LARGE SCALE GENOMIC DNA]</scope>
    <source>
        <strain evidence="2 3">UAMH 7357</strain>
    </source>
</reference>
<accession>A0A2J6PI99</accession>